<evidence type="ECO:0000313" key="1">
    <source>
        <dbReference type="EMBL" id="KAG0289453.1"/>
    </source>
</evidence>
<comment type="caution">
    <text evidence="1">The sequence shown here is derived from an EMBL/GenBank/DDBJ whole genome shotgun (WGS) entry which is preliminary data.</text>
</comment>
<reference evidence="1" key="1">
    <citation type="journal article" date="2020" name="Fungal Divers.">
        <title>Resolving the Mortierellaceae phylogeny through synthesis of multi-gene phylogenetics and phylogenomics.</title>
        <authorList>
            <person name="Vandepol N."/>
            <person name="Liber J."/>
            <person name="Desiro A."/>
            <person name="Na H."/>
            <person name="Kennedy M."/>
            <person name="Barry K."/>
            <person name="Grigoriev I.V."/>
            <person name="Miller A.N."/>
            <person name="O'Donnell K."/>
            <person name="Stajich J.E."/>
            <person name="Bonito G."/>
        </authorList>
    </citation>
    <scope>NUCLEOTIDE SEQUENCE</scope>
    <source>
        <strain evidence="1">NVP60</strain>
    </source>
</reference>
<proteinExistence type="predicted"/>
<accession>A0A9P6UFT8</accession>
<name>A0A9P6UFT8_9FUNG</name>
<dbReference type="EMBL" id="JAAAIN010002862">
    <property type="protein sequence ID" value="KAG0289453.1"/>
    <property type="molecule type" value="Genomic_DNA"/>
</dbReference>
<sequence length="118" mass="12594">MQRFNAYDGSGPSTVKVVTTILPASSTTSTTSTTSATTITTGAKPSGNSLFTGWMAIPPSLAGRPKLSQDQEDYIRREYERGPAPLMWAKNDDIENQVASAPALDTAASSSWFGNWGF</sequence>
<keyword evidence="2" id="KW-1185">Reference proteome</keyword>
<gene>
    <name evidence="1" type="ORF">BGZ97_006461</name>
</gene>
<evidence type="ECO:0000313" key="2">
    <source>
        <dbReference type="Proteomes" id="UP000823405"/>
    </source>
</evidence>
<dbReference type="AlphaFoldDB" id="A0A9P6UFT8"/>
<protein>
    <submittedName>
        <fullName evidence="1">Uncharacterized protein</fullName>
    </submittedName>
</protein>
<organism evidence="1 2">
    <name type="scientific">Linnemannia gamsii</name>
    <dbReference type="NCBI Taxonomy" id="64522"/>
    <lineage>
        <taxon>Eukaryota</taxon>
        <taxon>Fungi</taxon>
        <taxon>Fungi incertae sedis</taxon>
        <taxon>Mucoromycota</taxon>
        <taxon>Mortierellomycotina</taxon>
        <taxon>Mortierellomycetes</taxon>
        <taxon>Mortierellales</taxon>
        <taxon>Mortierellaceae</taxon>
        <taxon>Linnemannia</taxon>
    </lineage>
</organism>
<dbReference type="Proteomes" id="UP000823405">
    <property type="component" value="Unassembled WGS sequence"/>
</dbReference>
<dbReference type="OrthoDB" id="2440608at2759"/>
<feature type="non-terminal residue" evidence="1">
    <location>
        <position position="118"/>
    </location>
</feature>